<evidence type="ECO:0000313" key="3">
    <source>
        <dbReference type="Proteomes" id="UP001165568"/>
    </source>
</evidence>
<evidence type="ECO:0000313" key="4">
    <source>
        <dbReference type="Proteomes" id="UP001165569"/>
    </source>
</evidence>
<comment type="caution">
    <text evidence="1">The sequence shown here is derived from an EMBL/GenBank/DDBJ whole genome shotgun (WGS) entry which is preliminary data.</text>
</comment>
<reference evidence="1" key="1">
    <citation type="submission" date="2022-04" db="EMBL/GenBank/DDBJ databases">
        <title>Brenneria sp. isolated from walnut trees in Serbia.</title>
        <authorList>
            <person name="Gasic K."/>
            <person name="Zlatkovic N."/>
            <person name="Kuzmanovic N."/>
        </authorList>
    </citation>
    <scope>NUCLEOTIDE SEQUENCE</scope>
    <source>
        <strain evidence="2">KBI 423</strain>
        <strain evidence="1">KBI 447</strain>
    </source>
</reference>
<protein>
    <recommendedName>
        <fullName evidence="5">DNA methyltransferase</fullName>
    </recommendedName>
</protein>
<dbReference type="AlphaFoldDB" id="A0AA41XZN9"/>
<keyword evidence="3" id="KW-1185">Reference proteome</keyword>
<organism evidence="1 4">
    <name type="scientific">Brenneria izbisi</name>
    <dbReference type="NCBI Taxonomy" id="2939450"/>
    <lineage>
        <taxon>Bacteria</taxon>
        <taxon>Pseudomonadati</taxon>
        <taxon>Pseudomonadota</taxon>
        <taxon>Gammaproteobacteria</taxon>
        <taxon>Enterobacterales</taxon>
        <taxon>Pectobacteriaceae</taxon>
        <taxon>Brenneria</taxon>
    </lineage>
</organism>
<dbReference type="EMBL" id="JAMPJT010000027">
    <property type="protein sequence ID" value="MCV9880624.1"/>
    <property type="molecule type" value="Genomic_DNA"/>
</dbReference>
<name>A0AA41XZN9_9GAMM</name>
<dbReference type="Proteomes" id="UP001165569">
    <property type="component" value="Unassembled WGS sequence"/>
</dbReference>
<accession>A0AA41XZN9</accession>
<dbReference type="EMBL" id="JAMPJU010000028">
    <property type="protein sequence ID" value="MCV9884042.1"/>
    <property type="molecule type" value="Genomic_DNA"/>
</dbReference>
<evidence type="ECO:0000313" key="1">
    <source>
        <dbReference type="EMBL" id="MCV9880624.1"/>
    </source>
</evidence>
<sequence>MNKKLNEVSDVLSSQITGALDRALNNALTLFNDDSEPNPNISLTLKNSLIELSRLSQKASTGFTNIVTCLSIKAARNNVDIRYHQVQIQNQTDRPAGFNFRGVSEKVVYPWLTTNTFEGAKSGWQTRTFERPKPYMMDYDENIGDIKIPFLSVFDEIECNNQSADEALSYLIYLQVKLRESKKIVLSIPRTEDILLIVSLFKKHFFYKYKASKGASRLPVLALYAIYEVLVEQMTRYKGMELKPLEEHSAADSQTGAVGDIEIINTSTKEVFEAIEVKHDIQIDEVIIQDVVKKVRDKHLDRYYVLTTSNKCDPDELINKKITTIKQLYNCQVIANGVMPSIKYYLRLITDPTLVLPKYVDLLEKDKAIKHEHREVWNKITTTESI</sequence>
<evidence type="ECO:0000313" key="2">
    <source>
        <dbReference type="EMBL" id="MCV9884042.1"/>
    </source>
</evidence>
<gene>
    <name evidence="1" type="ORF">NC803_17545</name>
    <name evidence="2" type="ORF">NC856_17515</name>
</gene>
<evidence type="ECO:0008006" key="5">
    <source>
        <dbReference type="Google" id="ProtNLM"/>
    </source>
</evidence>
<dbReference type="RefSeq" id="WP_159083013.1">
    <property type="nucleotide sequence ID" value="NZ_JAMPJT010000027.1"/>
</dbReference>
<proteinExistence type="predicted"/>
<dbReference type="Proteomes" id="UP001165568">
    <property type="component" value="Unassembled WGS sequence"/>
</dbReference>